<reference evidence="16" key="2">
    <citation type="submission" date="2023-05" db="EMBL/GenBank/DDBJ databases">
        <authorList>
            <person name="Fouks B."/>
        </authorList>
    </citation>
    <scope>NUCLEOTIDE SEQUENCE</scope>
    <source>
        <strain evidence="16">Stay&amp;Tobe</strain>
        <tissue evidence="16">Testes</tissue>
    </source>
</reference>
<dbReference type="PANTHER" id="PTHR42643">
    <property type="entry name" value="IONOTROPIC RECEPTOR 20A-RELATED"/>
    <property type="match status" value="1"/>
</dbReference>
<evidence type="ECO:0000256" key="11">
    <source>
        <dbReference type="ARBA" id="ARBA00023286"/>
    </source>
</evidence>
<keyword evidence="11" id="KW-1071">Ligand-gated ion channel</keyword>
<gene>
    <name evidence="16" type="ORF">L9F63_001322</name>
</gene>
<accession>A0AAD8EJD2</accession>
<dbReference type="Pfam" id="PF00060">
    <property type="entry name" value="Lig_chan"/>
    <property type="match status" value="1"/>
</dbReference>
<dbReference type="Gene3D" id="3.40.190.10">
    <property type="entry name" value="Periplasmic binding protein-like II"/>
    <property type="match status" value="1"/>
</dbReference>
<dbReference type="GO" id="GO:0015276">
    <property type="term" value="F:ligand-gated monoatomic ion channel activity"/>
    <property type="evidence" value="ECO:0007669"/>
    <property type="project" value="InterPro"/>
</dbReference>
<dbReference type="Gene3D" id="1.10.287.70">
    <property type="match status" value="1"/>
</dbReference>
<evidence type="ECO:0000259" key="14">
    <source>
        <dbReference type="Pfam" id="PF00060"/>
    </source>
</evidence>
<feature type="domain" description="Ionotropic glutamate receptor L-glutamate and glycine-binding" evidence="15">
    <location>
        <begin position="81"/>
        <end position="141"/>
    </location>
</feature>
<evidence type="ECO:0000256" key="7">
    <source>
        <dbReference type="ARBA" id="ARBA00023065"/>
    </source>
</evidence>
<dbReference type="PANTHER" id="PTHR42643:SF24">
    <property type="entry name" value="IONOTROPIC RECEPTOR 60A"/>
    <property type="match status" value="1"/>
</dbReference>
<dbReference type="GO" id="GO:0050906">
    <property type="term" value="P:detection of stimulus involved in sensory perception"/>
    <property type="evidence" value="ECO:0007669"/>
    <property type="project" value="UniProtKB-ARBA"/>
</dbReference>
<organism evidence="16 17">
    <name type="scientific">Diploptera punctata</name>
    <name type="common">Pacific beetle cockroach</name>
    <dbReference type="NCBI Taxonomy" id="6984"/>
    <lineage>
        <taxon>Eukaryota</taxon>
        <taxon>Metazoa</taxon>
        <taxon>Ecdysozoa</taxon>
        <taxon>Arthropoda</taxon>
        <taxon>Hexapoda</taxon>
        <taxon>Insecta</taxon>
        <taxon>Pterygota</taxon>
        <taxon>Neoptera</taxon>
        <taxon>Polyneoptera</taxon>
        <taxon>Dictyoptera</taxon>
        <taxon>Blattodea</taxon>
        <taxon>Blaberoidea</taxon>
        <taxon>Blaberidae</taxon>
        <taxon>Diplopterinae</taxon>
        <taxon>Diploptera</taxon>
    </lineage>
</organism>
<keyword evidence="4" id="KW-1003">Cell membrane</keyword>
<comment type="subcellular location">
    <subcellularLocation>
        <location evidence="1">Cell membrane</location>
        <topology evidence="1">Multi-pass membrane protein</topology>
    </subcellularLocation>
</comment>
<evidence type="ECO:0000256" key="2">
    <source>
        <dbReference type="ARBA" id="ARBA00008685"/>
    </source>
</evidence>
<evidence type="ECO:0000256" key="3">
    <source>
        <dbReference type="ARBA" id="ARBA00022448"/>
    </source>
</evidence>
<evidence type="ECO:0000256" key="10">
    <source>
        <dbReference type="ARBA" id="ARBA00023180"/>
    </source>
</evidence>
<keyword evidence="3" id="KW-0813">Transport</keyword>
<dbReference type="AlphaFoldDB" id="A0AAD8EJD2"/>
<keyword evidence="9" id="KW-0675">Receptor</keyword>
<feature type="domain" description="Ionotropic glutamate receptor C-terminal" evidence="14">
    <location>
        <begin position="158"/>
        <end position="414"/>
    </location>
</feature>
<evidence type="ECO:0000256" key="6">
    <source>
        <dbReference type="ARBA" id="ARBA00022989"/>
    </source>
</evidence>
<dbReference type="InterPro" id="IPR052192">
    <property type="entry name" value="Insect_Ionotropic_Sensory_Rcpt"/>
</dbReference>
<name>A0AAD8EJD2_DIPPU</name>
<dbReference type="GO" id="GO:0005886">
    <property type="term" value="C:plasma membrane"/>
    <property type="evidence" value="ECO:0007669"/>
    <property type="project" value="UniProtKB-SubCell"/>
</dbReference>
<comment type="similarity">
    <text evidence="2">Belongs to the glutamate-gated ion channel (TC 1.A.10.1) family.</text>
</comment>
<dbReference type="InterPro" id="IPR001320">
    <property type="entry name" value="Iontro_rcpt_C"/>
</dbReference>
<evidence type="ECO:0000256" key="8">
    <source>
        <dbReference type="ARBA" id="ARBA00023136"/>
    </source>
</evidence>
<reference evidence="16" key="1">
    <citation type="journal article" date="2023" name="IScience">
        <title>Live-bearing cockroach genome reveals convergent evolutionary mechanisms linked to viviparity in insects and beyond.</title>
        <authorList>
            <person name="Fouks B."/>
            <person name="Harrison M.C."/>
            <person name="Mikhailova A.A."/>
            <person name="Marchal E."/>
            <person name="English S."/>
            <person name="Carruthers M."/>
            <person name="Jennings E.C."/>
            <person name="Chiamaka E.L."/>
            <person name="Frigard R.A."/>
            <person name="Pippel M."/>
            <person name="Attardo G.M."/>
            <person name="Benoit J.B."/>
            <person name="Bornberg-Bauer E."/>
            <person name="Tobe S.S."/>
        </authorList>
    </citation>
    <scope>NUCLEOTIDE SEQUENCE</scope>
    <source>
        <strain evidence="16">Stay&amp;Tobe</strain>
    </source>
</reference>
<evidence type="ECO:0000259" key="15">
    <source>
        <dbReference type="Pfam" id="PF10613"/>
    </source>
</evidence>
<dbReference type="EMBL" id="JASPKZ010003845">
    <property type="protein sequence ID" value="KAJ9592094.1"/>
    <property type="molecule type" value="Genomic_DNA"/>
</dbReference>
<feature type="transmembrane region" description="Helical" evidence="13">
    <location>
        <begin position="220"/>
        <end position="240"/>
    </location>
</feature>
<dbReference type="Proteomes" id="UP001233999">
    <property type="component" value="Unassembled WGS sequence"/>
</dbReference>
<evidence type="ECO:0000256" key="13">
    <source>
        <dbReference type="SAM" id="Phobius"/>
    </source>
</evidence>
<keyword evidence="6 13" id="KW-1133">Transmembrane helix</keyword>
<sequence length="522" mass="60145">MFMKFKPRHIEEFFDEIYIPINCEFFIVQEDENNQVMVSEVYRVAPYLPLEVRRLDETSKSNLYLRRNKLNGLVLRSVLLPMKSFGVQFKNGSWDGLVGVLTRGEADVTSDALQITRERLEYVDYLISIMKMKFYVYIKKPGISTNWDNILNPFDRVMWSTILVAIVTISACLSACWYIATRSSALPLWYILHESVFRIIGNFCNQGFDMNIKYSACRTILVTSYLTTTVLLAAYSAALISSLTVQDLKLPFTTFIEMLRIKQLKLELLAGTAHVTFFNVTTDPVLKGIFHKMIAPGLTTMPSGTLTGLNKICNQSNYAFFTSDYGVRSHESLLPCKIVPVPQTSFESSMCMVIAKDSPYKNILNYYTKQLMRTGILKRLYRESFNTEDESSQPSYQELDIQATLPLLAILGVGAVISVFVLVLEIMIHQLSVLCPRENMSINCTQDSKKNTVQVRRIREKLFRRRVMRERQTIFDKSKKNVMESKEQILKEYRITEEKNVHNVLSRTLQLSEILCPNEIKY</sequence>
<keyword evidence="17" id="KW-1185">Reference proteome</keyword>
<evidence type="ECO:0000256" key="9">
    <source>
        <dbReference type="ARBA" id="ARBA00023170"/>
    </source>
</evidence>
<keyword evidence="8 13" id="KW-0472">Membrane</keyword>
<proteinExistence type="inferred from homology"/>
<evidence type="ECO:0000256" key="12">
    <source>
        <dbReference type="ARBA" id="ARBA00023303"/>
    </source>
</evidence>
<comment type="caution">
    <text evidence="16">The sequence shown here is derived from an EMBL/GenBank/DDBJ whole genome shotgun (WGS) entry which is preliminary data.</text>
</comment>
<dbReference type="InterPro" id="IPR019594">
    <property type="entry name" value="Glu/Gly-bd"/>
</dbReference>
<keyword evidence="7" id="KW-0406">Ion transport</keyword>
<keyword evidence="12" id="KW-0407">Ion channel</keyword>
<dbReference type="Pfam" id="PF10613">
    <property type="entry name" value="Lig_chan-Glu_bd"/>
    <property type="match status" value="1"/>
</dbReference>
<keyword evidence="5 13" id="KW-0812">Transmembrane</keyword>
<evidence type="ECO:0000313" key="16">
    <source>
        <dbReference type="EMBL" id="KAJ9592094.1"/>
    </source>
</evidence>
<protein>
    <submittedName>
        <fullName evidence="16">Uncharacterized protein</fullName>
    </submittedName>
</protein>
<keyword evidence="10" id="KW-0325">Glycoprotein</keyword>
<feature type="transmembrane region" description="Helical" evidence="13">
    <location>
        <begin position="158"/>
        <end position="180"/>
    </location>
</feature>
<evidence type="ECO:0000313" key="17">
    <source>
        <dbReference type="Proteomes" id="UP001233999"/>
    </source>
</evidence>
<evidence type="ECO:0000256" key="4">
    <source>
        <dbReference type="ARBA" id="ARBA00022475"/>
    </source>
</evidence>
<evidence type="ECO:0000256" key="1">
    <source>
        <dbReference type="ARBA" id="ARBA00004651"/>
    </source>
</evidence>
<dbReference type="SUPFAM" id="SSF53850">
    <property type="entry name" value="Periplasmic binding protein-like II"/>
    <property type="match status" value="1"/>
</dbReference>
<evidence type="ECO:0000256" key="5">
    <source>
        <dbReference type="ARBA" id="ARBA00022692"/>
    </source>
</evidence>
<feature type="transmembrane region" description="Helical" evidence="13">
    <location>
        <begin position="403"/>
        <end position="424"/>
    </location>
</feature>